<keyword evidence="1" id="KW-0812">Transmembrane</keyword>
<keyword evidence="1" id="KW-0472">Membrane</keyword>
<reference evidence="2 3" key="1">
    <citation type="submission" date="2014-08" db="EMBL/GenBank/DDBJ databases">
        <title>Complete genome of a marine bacteria Jeotgalibacillus malaysiensis.</title>
        <authorList>
            <person name="Yaakop A.S."/>
            <person name="Chan K.-G."/>
            <person name="Goh K.M."/>
        </authorList>
    </citation>
    <scope>NUCLEOTIDE SEQUENCE [LARGE SCALE GENOMIC DNA]</scope>
    <source>
        <strain evidence="2 3">D5</strain>
    </source>
</reference>
<feature type="transmembrane region" description="Helical" evidence="1">
    <location>
        <begin position="6"/>
        <end position="24"/>
    </location>
</feature>
<protein>
    <submittedName>
        <fullName evidence="2">Uncharacterized protein</fullName>
    </submittedName>
</protein>
<keyword evidence="1" id="KW-1133">Transmembrane helix</keyword>
<evidence type="ECO:0000256" key="1">
    <source>
        <dbReference type="SAM" id="Phobius"/>
    </source>
</evidence>
<dbReference type="BioCyc" id="JESP1508404:G14D9-9429-MONOMER"/>
<dbReference type="AlphaFoldDB" id="A0A0B5ANF5"/>
<dbReference type="KEGG" id="jeo:JMA_02120"/>
<dbReference type="Proteomes" id="UP000031449">
    <property type="component" value="Chromosome"/>
</dbReference>
<evidence type="ECO:0000313" key="3">
    <source>
        <dbReference type="Proteomes" id="UP000031449"/>
    </source>
</evidence>
<dbReference type="HOGENOM" id="CLU_3217331_0_0_9"/>
<evidence type="ECO:0000313" key="2">
    <source>
        <dbReference type="EMBL" id="AJD89529.1"/>
    </source>
</evidence>
<accession>A0A0B5ANF5</accession>
<organism evidence="2 3">
    <name type="scientific">Jeotgalibacillus malaysiensis</name>
    <dbReference type="NCBI Taxonomy" id="1508404"/>
    <lineage>
        <taxon>Bacteria</taxon>
        <taxon>Bacillati</taxon>
        <taxon>Bacillota</taxon>
        <taxon>Bacilli</taxon>
        <taxon>Bacillales</taxon>
        <taxon>Caryophanaceae</taxon>
        <taxon>Jeotgalibacillus</taxon>
    </lineage>
</organism>
<dbReference type="EMBL" id="CP009416">
    <property type="protein sequence ID" value="AJD89529.1"/>
    <property type="molecule type" value="Genomic_DNA"/>
</dbReference>
<sequence length="44" mass="5170">MVIINYIIVCLLAAVPTIGVFWIMKRKSSKELEELEQRHKIEKV</sequence>
<gene>
    <name evidence="2" type="ORF">JMA_02120</name>
</gene>
<name>A0A0B5ANF5_9BACL</name>
<proteinExistence type="predicted"/>
<keyword evidence="3" id="KW-1185">Reference proteome</keyword>